<keyword evidence="4" id="KW-1185">Reference proteome</keyword>
<reference evidence="3 4" key="1">
    <citation type="submission" date="2018-06" db="EMBL/GenBank/DDBJ databases">
        <title>Genomic Encyclopedia of Type Strains, Phase IV (KMG-IV): sequencing the most valuable type-strain genomes for metagenomic binning, comparative biology and taxonomic classification.</title>
        <authorList>
            <person name="Goeker M."/>
        </authorList>
    </citation>
    <scope>NUCLEOTIDE SEQUENCE [LARGE SCALE GENOMIC DNA]</scope>
    <source>
        <strain evidence="3 4">DSM 25532</strain>
    </source>
</reference>
<sequence length="221" mass="23580">MKGTARVLLLIMPFYFISCSADGGPSGALVGLLTGGVLGAVGDELRNDDDENGNSSGFFGDNNNNNSSNNGNNNNNGSGNGSVTTVTGSKTDTNGDGVIDENDASTTTTLVNNNGNGNNNDDDLFDKHGGLITGAIAGAAAGAITDSFRKKEIQKKYDEGYAKAKSDSIKEFYWLKRDLQKTMKDQEPPVQYRYYEVEVPAHTTSDGVLIDKHRRVIEVVE</sequence>
<gene>
    <name evidence="3" type="ORF">DES53_101943</name>
</gene>
<organism evidence="3 4">
    <name type="scientific">Roseimicrobium gellanilyticum</name>
    <dbReference type="NCBI Taxonomy" id="748857"/>
    <lineage>
        <taxon>Bacteria</taxon>
        <taxon>Pseudomonadati</taxon>
        <taxon>Verrucomicrobiota</taxon>
        <taxon>Verrucomicrobiia</taxon>
        <taxon>Verrucomicrobiales</taxon>
        <taxon>Verrucomicrobiaceae</taxon>
        <taxon>Roseimicrobium</taxon>
    </lineage>
</organism>
<protein>
    <recommendedName>
        <fullName evidence="5">Outer membrane protein with glycine zipper</fullName>
    </recommendedName>
</protein>
<dbReference type="Proteomes" id="UP000253426">
    <property type="component" value="Unassembled WGS sequence"/>
</dbReference>
<feature type="region of interest" description="Disordered" evidence="1">
    <location>
        <begin position="44"/>
        <end position="122"/>
    </location>
</feature>
<proteinExistence type="predicted"/>
<evidence type="ECO:0000256" key="2">
    <source>
        <dbReference type="SAM" id="SignalP"/>
    </source>
</evidence>
<evidence type="ECO:0008006" key="5">
    <source>
        <dbReference type="Google" id="ProtNLM"/>
    </source>
</evidence>
<keyword evidence="2" id="KW-0732">Signal</keyword>
<dbReference type="AlphaFoldDB" id="A0A366HV29"/>
<feature type="signal peptide" evidence="2">
    <location>
        <begin position="1"/>
        <end position="23"/>
    </location>
</feature>
<feature type="chain" id="PRO_5016621249" description="Outer membrane protein with glycine zipper" evidence="2">
    <location>
        <begin position="24"/>
        <end position="221"/>
    </location>
</feature>
<dbReference type="EMBL" id="QNRR01000001">
    <property type="protein sequence ID" value="RBP48143.1"/>
    <property type="molecule type" value="Genomic_DNA"/>
</dbReference>
<evidence type="ECO:0000313" key="4">
    <source>
        <dbReference type="Proteomes" id="UP000253426"/>
    </source>
</evidence>
<feature type="compositionally biased region" description="Low complexity" evidence="1">
    <location>
        <begin position="53"/>
        <end position="95"/>
    </location>
</feature>
<comment type="caution">
    <text evidence="3">The sequence shown here is derived from an EMBL/GenBank/DDBJ whole genome shotgun (WGS) entry which is preliminary data.</text>
</comment>
<evidence type="ECO:0000256" key="1">
    <source>
        <dbReference type="SAM" id="MobiDB-lite"/>
    </source>
</evidence>
<name>A0A366HV29_9BACT</name>
<accession>A0A366HV29</accession>
<dbReference type="RefSeq" id="WP_113957017.1">
    <property type="nucleotide sequence ID" value="NZ_QNRR01000001.1"/>
</dbReference>
<evidence type="ECO:0000313" key="3">
    <source>
        <dbReference type="EMBL" id="RBP48143.1"/>
    </source>
</evidence>